<accession>A0A0F7G2C6</accession>
<dbReference type="PATRIC" id="fig|408015.6.peg.5413"/>
<dbReference type="KEGG" id="sxi:SXIM_53480"/>
<dbReference type="Proteomes" id="UP000034034">
    <property type="component" value="Chromosome"/>
</dbReference>
<proteinExistence type="predicted"/>
<sequence length="75" mass="8145">MDRRGDRSIPQVPTPETTRRRETTVMVPTAAAIAVIALPLVLIWDGPGLLDAVAAFIALAAARGSHLRWHRLHIG</sequence>
<keyword evidence="2" id="KW-1133">Transmembrane helix</keyword>
<evidence type="ECO:0000313" key="4">
    <source>
        <dbReference type="Proteomes" id="UP000034034"/>
    </source>
</evidence>
<keyword evidence="2" id="KW-0812">Transmembrane</keyword>
<feature type="region of interest" description="Disordered" evidence="1">
    <location>
        <begin position="1"/>
        <end position="23"/>
    </location>
</feature>
<dbReference type="HOGENOM" id="CLU_2669693_0_0_11"/>
<feature type="transmembrane region" description="Helical" evidence="2">
    <location>
        <begin position="50"/>
        <end position="69"/>
    </location>
</feature>
<evidence type="ECO:0000256" key="2">
    <source>
        <dbReference type="SAM" id="Phobius"/>
    </source>
</evidence>
<gene>
    <name evidence="3" type="ORF">SXIM_53480</name>
</gene>
<dbReference type="AlphaFoldDB" id="A0A0F7G2C6"/>
<keyword evidence="4" id="KW-1185">Reference proteome</keyword>
<evidence type="ECO:0000313" key="3">
    <source>
        <dbReference type="EMBL" id="AKG46732.1"/>
    </source>
</evidence>
<reference evidence="3" key="1">
    <citation type="submission" date="2019-08" db="EMBL/GenBank/DDBJ databases">
        <title>Complete genome sequence of a mangrove-derived Streptomyces xiamenensis.</title>
        <authorList>
            <person name="Xu J."/>
        </authorList>
    </citation>
    <scope>NUCLEOTIDE SEQUENCE</scope>
    <source>
        <strain evidence="3">318</strain>
    </source>
</reference>
<feature type="transmembrane region" description="Helical" evidence="2">
    <location>
        <begin position="25"/>
        <end position="44"/>
    </location>
</feature>
<name>A0A0F7G2C6_9ACTN</name>
<dbReference type="EMBL" id="CP009922">
    <property type="protein sequence ID" value="AKG46732.1"/>
    <property type="molecule type" value="Genomic_DNA"/>
</dbReference>
<keyword evidence="2" id="KW-0472">Membrane</keyword>
<protein>
    <submittedName>
        <fullName evidence="3">Uncharacterized protein</fullName>
    </submittedName>
</protein>
<evidence type="ECO:0000256" key="1">
    <source>
        <dbReference type="SAM" id="MobiDB-lite"/>
    </source>
</evidence>
<organism evidence="3 4">
    <name type="scientific">Streptomyces xiamenensis</name>
    <dbReference type="NCBI Taxonomy" id="408015"/>
    <lineage>
        <taxon>Bacteria</taxon>
        <taxon>Bacillati</taxon>
        <taxon>Actinomycetota</taxon>
        <taxon>Actinomycetes</taxon>
        <taxon>Kitasatosporales</taxon>
        <taxon>Streptomycetaceae</taxon>
        <taxon>Streptomyces</taxon>
    </lineage>
</organism>